<protein>
    <submittedName>
        <fullName evidence="1">Uncharacterized protein</fullName>
    </submittedName>
</protein>
<keyword evidence="2" id="KW-1185">Reference proteome</keyword>
<dbReference type="eggNOG" id="ENOG502ZSA9">
    <property type="taxonomic scope" value="Bacteria"/>
</dbReference>
<dbReference type="HOGENOM" id="CLU_1218831_0_0_10"/>
<dbReference type="Proteomes" id="UP000002724">
    <property type="component" value="Chromosome"/>
</dbReference>
<dbReference type="RefSeq" id="WP_012507744.1">
    <property type="nucleotide sequence ID" value="NC_011060.1"/>
</dbReference>
<evidence type="ECO:0000313" key="1">
    <source>
        <dbReference type="EMBL" id="ACF43249.1"/>
    </source>
</evidence>
<organism evidence="1 2">
    <name type="scientific">Pelodictyon phaeoclathratiforme (strain DSM 5477 / BU-1)</name>
    <dbReference type="NCBI Taxonomy" id="324925"/>
    <lineage>
        <taxon>Bacteria</taxon>
        <taxon>Pseudomonadati</taxon>
        <taxon>Chlorobiota</taxon>
        <taxon>Chlorobiia</taxon>
        <taxon>Chlorobiales</taxon>
        <taxon>Chlorobiaceae</taxon>
        <taxon>Chlorobium/Pelodictyon group</taxon>
        <taxon>Pelodictyon</taxon>
    </lineage>
</organism>
<dbReference type="STRING" id="324925.Ppha_0962"/>
<dbReference type="EMBL" id="CP001110">
    <property type="protein sequence ID" value="ACF43249.1"/>
    <property type="molecule type" value="Genomic_DNA"/>
</dbReference>
<name>B4SFJ4_PELPB</name>
<evidence type="ECO:0000313" key="2">
    <source>
        <dbReference type="Proteomes" id="UP000002724"/>
    </source>
</evidence>
<dbReference type="KEGG" id="pph:Ppha_0962"/>
<gene>
    <name evidence="1" type="ordered locus">Ppha_0962</name>
</gene>
<sequence length="227" mass="26314">MNTIDKFLSECVFYPCSSLHGVPVKFLGKRFQRFFYADYSVDRRQFDTSLNEQGFKGYELDSVEELSPKKVFEMTWKDMAQRHDNTISRIHFEWTDPFVVLCRFKRMDGFFGDHGPETFEFMFACCEAIAAFISAFSRRNIAPKCLVHVRSGIGFGGNYRDYPKELKRVLLQNKGGLPAFMFYDSMGSNGECGDYLDLVKKYQLVERWGYPDGGHLTLAKLIVAERK</sequence>
<dbReference type="AlphaFoldDB" id="B4SFJ4"/>
<proteinExistence type="predicted"/>
<reference evidence="1 2" key="1">
    <citation type="submission" date="2008-06" db="EMBL/GenBank/DDBJ databases">
        <title>Complete sequence of Pelodictyon phaeoclathratiforme BU-1.</title>
        <authorList>
            <consortium name="US DOE Joint Genome Institute"/>
            <person name="Lucas S."/>
            <person name="Copeland A."/>
            <person name="Lapidus A."/>
            <person name="Glavina del Rio T."/>
            <person name="Dalin E."/>
            <person name="Tice H."/>
            <person name="Bruce D."/>
            <person name="Goodwin L."/>
            <person name="Pitluck S."/>
            <person name="Schmutz J."/>
            <person name="Larimer F."/>
            <person name="Land M."/>
            <person name="Hauser L."/>
            <person name="Kyrpides N."/>
            <person name="Mikhailova N."/>
            <person name="Liu Z."/>
            <person name="Li T."/>
            <person name="Zhao F."/>
            <person name="Overmann J."/>
            <person name="Bryant D.A."/>
            <person name="Richardson P."/>
        </authorList>
    </citation>
    <scope>NUCLEOTIDE SEQUENCE [LARGE SCALE GENOMIC DNA]</scope>
    <source>
        <strain evidence="2">DSM 5477 / BU-1</strain>
    </source>
</reference>
<accession>B4SFJ4</accession>